<dbReference type="PROSITE" id="PS00211">
    <property type="entry name" value="ABC_TRANSPORTER_1"/>
    <property type="match status" value="1"/>
</dbReference>
<dbReference type="CDD" id="cd03225">
    <property type="entry name" value="ABC_cobalt_CbiO_domain1"/>
    <property type="match status" value="1"/>
</dbReference>
<evidence type="ECO:0000256" key="2">
    <source>
        <dbReference type="ARBA" id="ARBA00022741"/>
    </source>
</evidence>
<keyword evidence="6" id="KW-1185">Reference proteome</keyword>
<evidence type="ECO:0000256" key="1">
    <source>
        <dbReference type="ARBA" id="ARBA00022448"/>
    </source>
</evidence>
<evidence type="ECO:0000313" key="5">
    <source>
        <dbReference type="EMBL" id="SCX98117.1"/>
    </source>
</evidence>
<dbReference type="InterPro" id="IPR003439">
    <property type="entry name" value="ABC_transporter-like_ATP-bd"/>
</dbReference>
<dbReference type="SUPFAM" id="SSF52540">
    <property type="entry name" value="P-loop containing nucleoside triphosphate hydrolases"/>
    <property type="match status" value="1"/>
</dbReference>
<dbReference type="GO" id="GO:0043190">
    <property type="term" value="C:ATP-binding cassette (ABC) transporter complex"/>
    <property type="evidence" value="ECO:0007669"/>
    <property type="project" value="TreeGrafter"/>
</dbReference>
<keyword evidence="2" id="KW-0547">Nucleotide-binding</keyword>
<evidence type="ECO:0000259" key="4">
    <source>
        <dbReference type="PROSITE" id="PS50893"/>
    </source>
</evidence>
<feature type="domain" description="ABC transporter" evidence="4">
    <location>
        <begin position="1"/>
        <end position="222"/>
    </location>
</feature>
<keyword evidence="3 5" id="KW-0067">ATP-binding</keyword>
<dbReference type="EMBL" id="FMUX01000002">
    <property type="protein sequence ID" value="SCX98117.1"/>
    <property type="molecule type" value="Genomic_DNA"/>
</dbReference>
<dbReference type="AlphaFoldDB" id="A0A1G5C715"/>
<proteinExistence type="predicted"/>
<dbReference type="PANTHER" id="PTHR43553">
    <property type="entry name" value="HEAVY METAL TRANSPORTER"/>
    <property type="match status" value="1"/>
</dbReference>
<evidence type="ECO:0000256" key="3">
    <source>
        <dbReference type="ARBA" id="ARBA00022840"/>
    </source>
</evidence>
<dbReference type="GO" id="GO:0042626">
    <property type="term" value="F:ATPase-coupled transmembrane transporter activity"/>
    <property type="evidence" value="ECO:0007669"/>
    <property type="project" value="TreeGrafter"/>
</dbReference>
<keyword evidence="1" id="KW-0813">Transport</keyword>
<dbReference type="RefSeq" id="WP_175469513.1">
    <property type="nucleotide sequence ID" value="NZ_FMUX01000002.1"/>
</dbReference>
<dbReference type="InterPro" id="IPR017871">
    <property type="entry name" value="ABC_transporter-like_CS"/>
</dbReference>
<dbReference type="PROSITE" id="PS50893">
    <property type="entry name" value="ABC_TRANSPORTER_2"/>
    <property type="match status" value="1"/>
</dbReference>
<dbReference type="SMART" id="SM00382">
    <property type="entry name" value="AAA"/>
    <property type="match status" value="1"/>
</dbReference>
<dbReference type="Proteomes" id="UP000198870">
    <property type="component" value="Unassembled WGS sequence"/>
</dbReference>
<dbReference type="InterPro" id="IPR027417">
    <property type="entry name" value="P-loop_NTPase"/>
</dbReference>
<protein>
    <submittedName>
        <fullName evidence="5">Cobalt/nickel transport system ATP-binding protein/energy-coupling factor transport system ATP-binding protein/energy-coupling factor transport system ATP-binding protein</fullName>
    </submittedName>
</protein>
<accession>A0A1G5C715</accession>
<dbReference type="STRING" id="419481.SAMN05216233_102417"/>
<dbReference type="Pfam" id="PF00005">
    <property type="entry name" value="ABC_tran"/>
    <property type="match status" value="1"/>
</dbReference>
<dbReference type="Gene3D" id="3.40.50.300">
    <property type="entry name" value="P-loop containing nucleotide triphosphate hydrolases"/>
    <property type="match status" value="1"/>
</dbReference>
<dbReference type="InterPro" id="IPR050095">
    <property type="entry name" value="ECF_ABC_transporter_ATP-bd"/>
</dbReference>
<dbReference type="InterPro" id="IPR003593">
    <property type="entry name" value="AAA+_ATPase"/>
</dbReference>
<organism evidence="5 6">
    <name type="scientific">Desulfoluna spongiiphila</name>
    <dbReference type="NCBI Taxonomy" id="419481"/>
    <lineage>
        <taxon>Bacteria</taxon>
        <taxon>Pseudomonadati</taxon>
        <taxon>Thermodesulfobacteriota</taxon>
        <taxon>Desulfobacteria</taxon>
        <taxon>Desulfobacterales</taxon>
        <taxon>Desulfolunaceae</taxon>
        <taxon>Desulfoluna</taxon>
    </lineage>
</organism>
<dbReference type="GO" id="GO:0016887">
    <property type="term" value="F:ATP hydrolysis activity"/>
    <property type="evidence" value="ECO:0007669"/>
    <property type="project" value="InterPro"/>
</dbReference>
<sequence>MPSLREVSFSVKGGECLALLGADGSGRTTLLSLLAGLMVRFYPGRLTGECLVHGSCCVGRRPKRTGLSLEDPTAQLSGLAFTVFEEVALALDGGDARGRDMAVWELLGRVGVAHLAERNPFTLSGGEAKRVALAVLLAGGPGLLLLDEPFAQLDPASRDEIKGVLGDLKARGATLVVSGNDLGEMAGLADRAVVLDGGRMVYDGPLAALPDDGDPQGWGLTVPLVTRVAQAARTRGLYAGPLPLALDDAEGRWCL</sequence>
<name>A0A1G5C715_9BACT</name>
<gene>
    <name evidence="5" type="ORF">SAMN05216233_102417</name>
</gene>
<reference evidence="5 6" key="1">
    <citation type="submission" date="2016-10" db="EMBL/GenBank/DDBJ databases">
        <authorList>
            <person name="de Groot N.N."/>
        </authorList>
    </citation>
    <scope>NUCLEOTIDE SEQUENCE [LARGE SCALE GENOMIC DNA]</scope>
    <source>
        <strain evidence="5 6">AA1</strain>
    </source>
</reference>
<evidence type="ECO:0000313" key="6">
    <source>
        <dbReference type="Proteomes" id="UP000198870"/>
    </source>
</evidence>
<dbReference type="InterPro" id="IPR015856">
    <property type="entry name" value="ABC_transpr_CbiO/EcfA_su"/>
</dbReference>
<dbReference type="GO" id="GO:0005524">
    <property type="term" value="F:ATP binding"/>
    <property type="evidence" value="ECO:0007669"/>
    <property type="project" value="UniProtKB-KW"/>
</dbReference>